<protein>
    <recommendedName>
        <fullName evidence="2">Integrase catalytic domain-containing protein</fullName>
    </recommendedName>
</protein>
<evidence type="ECO:0000313" key="4">
    <source>
        <dbReference type="Proteomes" id="UP000076154"/>
    </source>
</evidence>
<dbReference type="PANTHER" id="PTHR37984">
    <property type="entry name" value="PROTEIN CBG26694"/>
    <property type="match status" value="1"/>
</dbReference>
<dbReference type="Gene3D" id="3.30.420.10">
    <property type="entry name" value="Ribonuclease H-like superfamily/Ribonuclease H"/>
    <property type="match status" value="1"/>
</dbReference>
<keyword evidence="1" id="KW-0694">RNA-binding</keyword>
<dbReference type="Proteomes" id="UP000076154">
    <property type="component" value="Unassembled WGS sequence"/>
</dbReference>
<dbReference type="PROSITE" id="PS50994">
    <property type="entry name" value="INTEGRASE"/>
    <property type="match status" value="1"/>
</dbReference>
<organism evidence="3 4">
    <name type="scientific">Hypsizygus marmoreus</name>
    <name type="common">White beech mushroom</name>
    <name type="synonym">Agaricus marmoreus</name>
    <dbReference type="NCBI Taxonomy" id="39966"/>
    <lineage>
        <taxon>Eukaryota</taxon>
        <taxon>Fungi</taxon>
        <taxon>Dikarya</taxon>
        <taxon>Basidiomycota</taxon>
        <taxon>Agaricomycotina</taxon>
        <taxon>Agaricomycetes</taxon>
        <taxon>Agaricomycetidae</taxon>
        <taxon>Agaricales</taxon>
        <taxon>Tricholomatineae</taxon>
        <taxon>Lyophyllaceae</taxon>
        <taxon>Hypsizygus</taxon>
    </lineage>
</organism>
<comment type="caution">
    <text evidence="3">The sequence shown here is derived from an EMBL/GenBank/DDBJ whole genome shotgun (WGS) entry which is preliminary data.</text>
</comment>
<dbReference type="EMBL" id="LUEZ02000004">
    <property type="protein sequence ID" value="RDB30744.1"/>
    <property type="molecule type" value="Genomic_DNA"/>
</dbReference>
<dbReference type="STRING" id="39966.A0A369KG78"/>
<sequence>MSEAWASFIYQDLICHFGCIPYGHADGGSEFKGAVKLLFKQYGIEIVISTLYHPQASGSIERAHNTFVESLLRACSKDSNLWPLYIHACLFAIHCTMSHVTGYTPYFLLYGRHPFFAFDLADRTWDLLDWGDIQTTMDLITVHTQQILRHDKKLALAQETLKASRQWAVDNFYYKHEKYLSSGRFESGTWVLVQETWLDAQKGNKGALHWSGPYIIHRALQETTYQLRELDSTVRRESYAAMHLKIFYYCEEHQTICTVDYTTYAIYEATSTCGPDVATLMLNINYNPRITAPPYPMSITTGPVFYGSNTGLEYQPIYLKEPTIKSVQQYSIISKWDAQHQPRITLPQSEVCLIGIDELVSWSNESFPLR</sequence>
<dbReference type="GO" id="GO:0003723">
    <property type="term" value="F:RNA binding"/>
    <property type="evidence" value="ECO:0007669"/>
    <property type="project" value="UniProtKB-KW"/>
</dbReference>
<gene>
    <name evidence="3" type="ORF">Hypma_005997</name>
</gene>
<dbReference type="InterPro" id="IPR001584">
    <property type="entry name" value="Integrase_cat-core"/>
</dbReference>
<dbReference type="SUPFAM" id="SSF53098">
    <property type="entry name" value="Ribonuclease H-like"/>
    <property type="match status" value="1"/>
</dbReference>
<evidence type="ECO:0000259" key="2">
    <source>
        <dbReference type="PROSITE" id="PS50994"/>
    </source>
</evidence>
<dbReference type="OrthoDB" id="3235313at2759"/>
<dbReference type="InterPro" id="IPR050951">
    <property type="entry name" value="Retrovirus_Pol_polyprotein"/>
</dbReference>
<dbReference type="InterPro" id="IPR036397">
    <property type="entry name" value="RNaseH_sf"/>
</dbReference>
<evidence type="ECO:0000313" key="3">
    <source>
        <dbReference type="EMBL" id="RDB30744.1"/>
    </source>
</evidence>
<dbReference type="PANTHER" id="PTHR37984:SF5">
    <property type="entry name" value="PROTEIN NYNRIN-LIKE"/>
    <property type="match status" value="1"/>
</dbReference>
<evidence type="ECO:0000256" key="1">
    <source>
        <dbReference type="ARBA" id="ARBA00022884"/>
    </source>
</evidence>
<proteinExistence type="predicted"/>
<dbReference type="AlphaFoldDB" id="A0A369KG78"/>
<name>A0A369KG78_HYPMA</name>
<feature type="domain" description="Integrase catalytic" evidence="2">
    <location>
        <begin position="1"/>
        <end position="113"/>
    </location>
</feature>
<reference evidence="3" key="1">
    <citation type="submission" date="2018-04" db="EMBL/GenBank/DDBJ databases">
        <title>Whole genome sequencing of Hypsizygus marmoreus.</title>
        <authorList>
            <person name="Choi I.-G."/>
            <person name="Min B."/>
            <person name="Kim J.-G."/>
            <person name="Kim S."/>
            <person name="Oh Y.-L."/>
            <person name="Kong W.-S."/>
            <person name="Park H."/>
            <person name="Jeong J."/>
            <person name="Song E.-S."/>
        </authorList>
    </citation>
    <scope>NUCLEOTIDE SEQUENCE [LARGE SCALE GENOMIC DNA]</scope>
    <source>
        <strain evidence="3">51987-8</strain>
    </source>
</reference>
<dbReference type="InterPro" id="IPR012337">
    <property type="entry name" value="RNaseH-like_sf"/>
</dbReference>
<accession>A0A369KG78</accession>
<keyword evidence="4" id="KW-1185">Reference proteome</keyword>
<dbReference type="GO" id="GO:0015074">
    <property type="term" value="P:DNA integration"/>
    <property type="evidence" value="ECO:0007669"/>
    <property type="project" value="InterPro"/>
</dbReference>
<dbReference type="GO" id="GO:0005634">
    <property type="term" value="C:nucleus"/>
    <property type="evidence" value="ECO:0007669"/>
    <property type="project" value="UniProtKB-ARBA"/>
</dbReference>
<dbReference type="InParanoid" id="A0A369KG78"/>